<proteinExistence type="predicted"/>
<evidence type="ECO:0000256" key="3">
    <source>
        <dbReference type="ARBA" id="ARBA00004906"/>
    </source>
</evidence>
<keyword evidence="12" id="KW-1185">Reference proteome</keyword>
<evidence type="ECO:0000256" key="8">
    <source>
        <dbReference type="PROSITE-ProRule" id="PRU00259"/>
    </source>
</evidence>
<dbReference type="Gene3D" id="3.30.40.10">
    <property type="entry name" value="Zinc/RING finger domain, C3HC4 (zinc finger)"/>
    <property type="match status" value="1"/>
</dbReference>
<evidence type="ECO:0000256" key="7">
    <source>
        <dbReference type="ARBA" id="ARBA00022786"/>
    </source>
</evidence>
<dbReference type="Pfam" id="PF25368">
    <property type="entry name" value="PUB10_N"/>
    <property type="match status" value="1"/>
</dbReference>
<evidence type="ECO:0000256" key="2">
    <source>
        <dbReference type="ARBA" id="ARBA00003861"/>
    </source>
</evidence>
<reference evidence="11 12" key="1">
    <citation type="journal article" date="2023" name="Hortic Res">
        <title>Pangenome of water caltrop reveals structural variations and asymmetric subgenome divergence after allopolyploidization.</title>
        <authorList>
            <person name="Zhang X."/>
            <person name="Chen Y."/>
            <person name="Wang L."/>
            <person name="Yuan Y."/>
            <person name="Fang M."/>
            <person name="Shi L."/>
            <person name="Lu R."/>
            <person name="Comes H.P."/>
            <person name="Ma Y."/>
            <person name="Chen Y."/>
            <person name="Huang G."/>
            <person name="Zhou Y."/>
            <person name="Zheng Z."/>
            <person name="Qiu Y."/>
        </authorList>
    </citation>
    <scope>NUCLEOTIDE SEQUENCE [LARGE SCALE GENOMIC DNA]</scope>
    <source>
        <tissue evidence="11">Roots</tissue>
    </source>
</reference>
<dbReference type="EC" id="2.3.2.27" evidence="4"/>
<dbReference type="Proteomes" id="UP001345219">
    <property type="component" value="Chromosome 13"/>
</dbReference>
<accession>A0AAN7QXM5</accession>
<dbReference type="CDD" id="cd16664">
    <property type="entry name" value="RING-Ubox_PUB"/>
    <property type="match status" value="1"/>
</dbReference>
<dbReference type="InterPro" id="IPR013083">
    <property type="entry name" value="Znf_RING/FYVE/PHD"/>
</dbReference>
<comment type="catalytic activity">
    <reaction evidence="1">
        <text>S-ubiquitinyl-[E2 ubiquitin-conjugating enzyme]-L-cysteine + [acceptor protein]-L-lysine = [E2 ubiquitin-conjugating enzyme]-L-cysteine + N(6)-ubiquitinyl-[acceptor protein]-L-lysine.</text>
        <dbReference type="EC" id="2.3.2.27"/>
    </reaction>
</comment>
<sequence>MAGNVAGDPTADLLELVHDIVRISGSTSDSRKAVGGGDLFRKDCTDLVRKISLLTHLFEEIRDSTGGSISRSPLEDKWCVDLAAALHAAKRLLSVAFNFDSAASSEGGGKKIAFQFQCVTWKLEKALGKLPYDQFVVSEEVQEQVALVRAQLKRAADKYGPMNSNLLSRSISHPGLEDLISIPSGRAIGTLHIQNIGNVDHEVSATLSPIPKTNASEQRGTDHVIEAPTSSSASLDVCCKDADSNVLSSTNQEIKHSEEDKKPDAQSSEEDKKSDAISVPDDFLCPISLEIMRDPVIVATGQTYERSYIQRWIDNGNLTCPKTQQKLQNLTLTPNYVLRSLISQWCSAHNFEQPTGIVNGKIKNSDGSFRDITGEIATIEALVRKLLSRSSEDIRIAVTEIRSLSKRSTDNRILIAESGAIPPLVHLLTSEDVLIQENAVTSILNLSIYENNKGLIMLAGAIPSIVQVLRAGSMEARENAAATLFSLSLGDENKIIIGASGAIPALVDLLQTGSTRGKKDAATALFNLCIYQGNKGRAVRAGIISALLKMLMDSSHFMVDEALTILSVLASCQEAKVAMVKASTIPVLIDLLRTGLPRNKENAAAILLSLCKRDAENVGCMSRLGAVIPLTEVVRSGTERAKRKATSLLELLNRLNKQ</sequence>
<feature type="compositionally biased region" description="Basic and acidic residues" evidence="9">
    <location>
        <begin position="253"/>
        <end position="275"/>
    </location>
</feature>
<dbReference type="Pfam" id="PF04564">
    <property type="entry name" value="U-box"/>
    <property type="match status" value="1"/>
</dbReference>
<evidence type="ECO:0000259" key="10">
    <source>
        <dbReference type="PROSITE" id="PS51698"/>
    </source>
</evidence>
<keyword evidence="6" id="KW-0677">Repeat</keyword>
<feature type="region of interest" description="Disordered" evidence="9">
    <location>
        <begin position="249"/>
        <end position="275"/>
    </location>
</feature>
<evidence type="ECO:0000313" key="12">
    <source>
        <dbReference type="Proteomes" id="UP001345219"/>
    </source>
</evidence>
<dbReference type="PANTHER" id="PTHR23315">
    <property type="entry name" value="U BOX DOMAIN-CONTAINING"/>
    <property type="match status" value="1"/>
</dbReference>
<gene>
    <name evidence="11" type="ORF">SAY87_015961</name>
</gene>
<comment type="pathway">
    <text evidence="3">Protein modification; protein ubiquitination.</text>
</comment>
<dbReference type="EMBL" id="JAXIOK010000001">
    <property type="protein sequence ID" value="KAK4779855.1"/>
    <property type="molecule type" value="Genomic_DNA"/>
</dbReference>
<dbReference type="InterPro" id="IPR000225">
    <property type="entry name" value="Armadillo"/>
</dbReference>
<feature type="domain" description="U-box" evidence="10">
    <location>
        <begin position="278"/>
        <end position="352"/>
    </location>
</feature>
<dbReference type="GO" id="GO:0016567">
    <property type="term" value="P:protein ubiquitination"/>
    <property type="evidence" value="ECO:0007669"/>
    <property type="project" value="InterPro"/>
</dbReference>
<dbReference type="InterPro" id="IPR003613">
    <property type="entry name" value="Ubox_domain"/>
</dbReference>
<feature type="repeat" description="ARM" evidence="8">
    <location>
        <begin position="419"/>
        <end position="461"/>
    </location>
</feature>
<keyword evidence="7" id="KW-0833">Ubl conjugation pathway</keyword>
<dbReference type="SMART" id="SM00504">
    <property type="entry name" value="Ubox"/>
    <property type="match status" value="1"/>
</dbReference>
<dbReference type="InterPro" id="IPR057623">
    <property type="entry name" value="PUB12-19-like_N"/>
</dbReference>
<comment type="caution">
    <text evidence="11">The sequence shown here is derived from an EMBL/GenBank/DDBJ whole genome shotgun (WGS) entry which is preliminary data.</text>
</comment>
<dbReference type="SUPFAM" id="SSF57850">
    <property type="entry name" value="RING/U-box"/>
    <property type="match status" value="1"/>
</dbReference>
<dbReference type="SMART" id="SM00185">
    <property type="entry name" value="ARM"/>
    <property type="match status" value="6"/>
</dbReference>
<evidence type="ECO:0000256" key="1">
    <source>
        <dbReference type="ARBA" id="ARBA00000900"/>
    </source>
</evidence>
<organism evidence="11 12">
    <name type="scientific">Trapa incisa</name>
    <dbReference type="NCBI Taxonomy" id="236973"/>
    <lineage>
        <taxon>Eukaryota</taxon>
        <taxon>Viridiplantae</taxon>
        <taxon>Streptophyta</taxon>
        <taxon>Embryophyta</taxon>
        <taxon>Tracheophyta</taxon>
        <taxon>Spermatophyta</taxon>
        <taxon>Magnoliopsida</taxon>
        <taxon>eudicotyledons</taxon>
        <taxon>Gunneridae</taxon>
        <taxon>Pentapetalae</taxon>
        <taxon>rosids</taxon>
        <taxon>malvids</taxon>
        <taxon>Myrtales</taxon>
        <taxon>Lythraceae</taxon>
        <taxon>Trapa</taxon>
    </lineage>
</organism>
<feature type="repeat" description="ARM" evidence="8">
    <location>
        <begin position="501"/>
        <end position="543"/>
    </location>
</feature>
<dbReference type="PROSITE" id="PS51698">
    <property type="entry name" value="U_BOX"/>
    <property type="match status" value="1"/>
</dbReference>
<dbReference type="PANTHER" id="PTHR23315:SF52">
    <property type="entry name" value="U-BOX DOMAIN-CONTAINING PROTEIN 10"/>
    <property type="match status" value="1"/>
</dbReference>
<dbReference type="InterPro" id="IPR011989">
    <property type="entry name" value="ARM-like"/>
</dbReference>
<dbReference type="Gene3D" id="1.25.10.10">
    <property type="entry name" value="Leucine-rich Repeat Variant"/>
    <property type="match status" value="1"/>
</dbReference>
<evidence type="ECO:0000256" key="6">
    <source>
        <dbReference type="ARBA" id="ARBA00022737"/>
    </source>
</evidence>
<dbReference type="InterPro" id="IPR058678">
    <property type="entry name" value="ARM_PUB"/>
</dbReference>
<dbReference type="AlphaFoldDB" id="A0AAN7QXM5"/>
<feature type="repeat" description="ARM" evidence="8">
    <location>
        <begin position="460"/>
        <end position="502"/>
    </location>
</feature>
<dbReference type="Pfam" id="PF25598">
    <property type="entry name" value="ARM_PUB"/>
    <property type="match status" value="1"/>
</dbReference>
<dbReference type="FunFam" id="3.30.40.10:FF:000292">
    <property type="entry name" value="RING-type E3 ubiquitin transferase"/>
    <property type="match status" value="1"/>
</dbReference>
<dbReference type="FunFam" id="1.25.10.10:FF:000425">
    <property type="entry name" value="RING-type E3 ubiquitin transferase"/>
    <property type="match status" value="1"/>
</dbReference>
<dbReference type="InterPro" id="IPR045210">
    <property type="entry name" value="RING-Ubox_PUB"/>
</dbReference>
<dbReference type="InterPro" id="IPR016024">
    <property type="entry name" value="ARM-type_fold"/>
</dbReference>
<dbReference type="FunFam" id="1.25.10.10:FF:000343">
    <property type="entry name" value="RING-type E3 ubiquitin transferase"/>
    <property type="match status" value="1"/>
</dbReference>
<keyword evidence="5" id="KW-0808">Transferase</keyword>
<evidence type="ECO:0000256" key="9">
    <source>
        <dbReference type="SAM" id="MobiDB-lite"/>
    </source>
</evidence>
<evidence type="ECO:0000256" key="4">
    <source>
        <dbReference type="ARBA" id="ARBA00012483"/>
    </source>
</evidence>
<dbReference type="PROSITE" id="PS50176">
    <property type="entry name" value="ARM_REPEAT"/>
    <property type="match status" value="3"/>
</dbReference>
<evidence type="ECO:0000313" key="11">
    <source>
        <dbReference type="EMBL" id="KAK4779855.1"/>
    </source>
</evidence>
<comment type="function">
    <text evidence="2">Functions as an E3 ubiquitin ligase.</text>
</comment>
<dbReference type="FunFam" id="1.25.10.10:FF:000341">
    <property type="entry name" value="RING-type E3 ubiquitin transferase"/>
    <property type="match status" value="1"/>
</dbReference>
<protein>
    <recommendedName>
        <fullName evidence="4">RING-type E3 ubiquitin transferase</fullName>
        <ecNumber evidence="4">2.3.2.27</ecNumber>
    </recommendedName>
</protein>
<dbReference type="GO" id="GO:0061630">
    <property type="term" value="F:ubiquitin protein ligase activity"/>
    <property type="evidence" value="ECO:0007669"/>
    <property type="project" value="UniProtKB-EC"/>
</dbReference>
<evidence type="ECO:0000256" key="5">
    <source>
        <dbReference type="ARBA" id="ARBA00022679"/>
    </source>
</evidence>
<dbReference type="SUPFAM" id="SSF48371">
    <property type="entry name" value="ARM repeat"/>
    <property type="match status" value="1"/>
</dbReference>
<name>A0AAN7QXM5_9MYRT</name>